<evidence type="ECO:0000313" key="1">
    <source>
        <dbReference type="EMBL" id="MFL9002541.1"/>
    </source>
</evidence>
<gene>
    <name evidence="1" type="ORF">ACJ8NA_28365</name>
</gene>
<comment type="caution">
    <text evidence="1">The sequence shown here is derived from an EMBL/GenBank/DDBJ whole genome shotgun (WGS) entry which is preliminary data.</text>
</comment>
<sequence length="69" mass="7658">MLNLEQTKTILNAAIGKPYSESLREALSQLTGRPVRPMGFGFAGTADLRTERVSLNFNEDLVIHSYNFG</sequence>
<proteinExistence type="predicted"/>
<dbReference type="Proteomes" id="UP001628646">
    <property type="component" value="Unassembled WGS sequence"/>
</dbReference>
<organism evidence="1 2">
    <name type="scientific">Pseudomonas azerbaijanorientalis</name>
    <dbReference type="NCBI Taxonomy" id="2842350"/>
    <lineage>
        <taxon>Bacteria</taxon>
        <taxon>Pseudomonadati</taxon>
        <taxon>Pseudomonadota</taxon>
        <taxon>Gammaproteobacteria</taxon>
        <taxon>Pseudomonadales</taxon>
        <taxon>Pseudomonadaceae</taxon>
        <taxon>Pseudomonas</taxon>
    </lineage>
</organism>
<evidence type="ECO:0000313" key="2">
    <source>
        <dbReference type="Proteomes" id="UP001628646"/>
    </source>
</evidence>
<name>A0ABW8WC86_9PSED</name>
<reference evidence="1 2" key="1">
    <citation type="submission" date="2024-12" db="EMBL/GenBank/DDBJ databases">
        <title>Pseudomonas species isolated from Lotus nodules promote plant growth.</title>
        <authorList>
            <person name="Yu Y.-H."/>
            <person name="Kurtenbach J."/>
            <person name="Crosbie D."/>
            <person name="Brachmann A."/>
            <person name="Marin M."/>
        </authorList>
    </citation>
    <scope>NUCLEOTIDE SEQUENCE [LARGE SCALE GENOMIC DNA]</scope>
    <source>
        <strain evidence="1 2">PLb11B</strain>
    </source>
</reference>
<keyword evidence="2" id="KW-1185">Reference proteome</keyword>
<dbReference type="Gene3D" id="3.30.10.10">
    <property type="entry name" value="Trypsin Inhibitor V, subunit A"/>
    <property type="match status" value="1"/>
</dbReference>
<accession>A0ABW8WC86</accession>
<dbReference type="EMBL" id="JBJNUY010000017">
    <property type="protein sequence ID" value="MFL9002541.1"/>
    <property type="molecule type" value="Genomic_DNA"/>
</dbReference>
<dbReference type="RefSeq" id="WP_407802221.1">
    <property type="nucleotide sequence ID" value="NZ_JBJNUX010000022.1"/>
</dbReference>
<protein>
    <submittedName>
        <fullName evidence="1">Uncharacterized protein</fullName>
    </submittedName>
</protein>